<dbReference type="PANTHER" id="PTHR11102">
    <property type="entry name" value="SEL-1-LIKE PROTEIN"/>
    <property type="match status" value="1"/>
</dbReference>
<reference evidence="8 9" key="1">
    <citation type="submission" date="2024-04" db="EMBL/GenBank/DDBJ databases">
        <title>Tritrichomonas musculus Genome.</title>
        <authorList>
            <person name="Alves-Ferreira E."/>
            <person name="Grigg M."/>
            <person name="Lorenzi H."/>
            <person name="Galac M."/>
        </authorList>
    </citation>
    <scope>NUCLEOTIDE SEQUENCE [LARGE SCALE GENOMIC DNA]</scope>
    <source>
        <strain evidence="8 9">EAF2021</strain>
    </source>
</reference>
<organism evidence="8 9">
    <name type="scientific">Tritrichomonas musculus</name>
    <dbReference type="NCBI Taxonomy" id="1915356"/>
    <lineage>
        <taxon>Eukaryota</taxon>
        <taxon>Metamonada</taxon>
        <taxon>Parabasalia</taxon>
        <taxon>Tritrichomonadida</taxon>
        <taxon>Tritrichomonadidae</taxon>
        <taxon>Tritrichomonas</taxon>
    </lineage>
</organism>
<evidence type="ECO:0000256" key="2">
    <source>
        <dbReference type="ARBA" id="ARBA00022840"/>
    </source>
</evidence>
<dbReference type="SUPFAM" id="SSF56112">
    <property type="entry name" value="Protein kinase-like (PK-like)"/>
    <property type="match status" value="1"/>
</dbReference>
<dbReference type="PROSITE" id="PS00108">
    <property type="entry name" value="PROTEIN_KINASE_ST"/>
    <property type="match status" value="1"/>
</dbReference>
<dbReference type="Proteomes" id="UP001470230">
    <property type="component" value="Unassembled WGS sequence"/>
</dbReference>
<dbReference type="PROSITE" id="PS00107">
    <property type="entry name" value="PROTEIN_KINASE_ATP"/>
    <property type="match status" value="1"/>
</dbReference>
<evidence type="ECO:0000256" key="4">
    <source>
        <dbReference type="PROSITE-ProRule" id="PRU00339"/>
    </source>
</evidence>
<evidence type="ECO:0000313" key="9">
    <source>
        <dbReference type="Proteomes" id="UP001470230"/>
    </source>
</evidence>
<feature type="domain" description="Protein kinase" evidence="7">
    <location>
        <begin position="21"/>
        <end position="276"/>
    </location>
</feature>
<keyword evidence="9" id="KW-1185">Reference proteome</keyword>
<dbReference type="InterPro" id="IPR011990">
    <property type="entry name" value="TPR-like_helical_dom_sf"/>
</dbReference>
<evidence type="ECO:0000256" key="1">
    <source>
        <dbReference type="ARBA" id="ARBA00022741"/>
    </source>
</evidence>
<name>A0ABR2KFR0_9EUKA</name>
<dbReference type="InterPro" id="IPR008271">
    <property type="entry name" value="Ser/Thr_kinase_AS"/>
</dbReference>
<sequence>MSNLEINMEEMMDKMIDPKDFEIIKPLGSGAFGEVYKVKEGSQIYAMKKILQYDNEKFIREIGILARLDHPCILSFRGFALPYKNQKAVIITEFISNGDLTTAVQKSPPGWTATKKMINIYGIAKGMQYCHAHNVLHRDLKPDNILLDSRYEPHIVDFGLSKLADPQEMMKQSIAQGTPIYSAPEFLEDCSGGEKMDVYSFAVIVFFILTGTVPFSDAKNQFEVINYVVGGQREKIPDDVPELYQNLIETCWAQSPPDRPNFSQIVEALSNPGNYLEGIDTEEFEEYMNRVNSSVRLSEEKEQEEEQQKIKEQEEAGSDQEKEEINKLIKDGKEYEENNDMKNAAKCYAKAADKGDMRGCFNYGRLLTMGAGVNLSLPLAEINFKVVSKSDSDLSLQALVELGKVYESMEEYDLAMETFNEAMDKGSDIGRSYYARMFAYGLGTDIDYQKAIDLLNISVENNDGLGMAVLGKLYMEGKGVEKDLPKAIELFERSSDLKCPEGNNELAACYLKGIGVPIDNVKAADYYTNSADVGNTIALCNLAKMAMNGVGIKKDYKYAIELLHRASRLGCLSADIEAGNCFLDRGKDEKAFKCFKKAADAGNASAKAMIGKMYRYGIGVDQDYGSAVHYLKSGVEDNNPEAMQVLGRCYEEGQGVKKDLKKALNLYKNSGNLGFVGGLDCYARFLLSGTGMAKPDPIKAIEVFKKAADAGSETSAFNLAVIYNNGQTEGIPYNPEEAFHYFQIAADLGNNDSQYYIARMLKNGIGTKKNVPKAAELFEKIISENGKEMVGSMTELASIHFYNMMPNTDLAIAAKYYKEAADLGNTIAQTNWGYMLETGKGTIKQIDEAKKYFAKAAEKGDEYAIGRLNALK</sequence>
<dbReference type="PROSITE" id="PS50005">
    <property type="entry name" value="TPR"/>
    <property type="match status" value="1"/>
</dbReference>
<dbReference type="InterPro" id="IPR019734">
    <property type="entry name" value="TPR_rpt"/>
</dbReference>
<dbReference type="SMART" id="SM00671">
    <property type="entry name" value="SEL1"/>
    <property type="match status" value="14"/>
</dbReference>
<feature type="repeat" description="TPR" evidence="4">
    <location>
        <begin position="396"/>
        <end position="429"/>
    </location>
</feature>
<dbReference type="Gene3D" id="1.10.510.10">
    <property type="entry name" value="Transferase(Phosphotransferase) domain 1"/>
    <property type="match status" value="1"/>
</dbReference>
<dbReference type="Pfam" id="PF08238">
    <property type="entry name" value="Sel1"/>
    <property type="match status" value="13"/>
</dbReference>
<proteinExistence type="inferred from homology"/>
<feature type="region of interest" description="Disordered" evidence="6">
    <location>
        <begin position="294"/>
        <end position="323"/>
    </location>
</feature>
<dbReference type="InterPro" id="IPR006597">
    <property type="entry name" value="Sel1-like"/>
</dbReference>
<protein>
    <recommendedName>
        <fullName evidence="7">Protein kinase domain-containing protein</fullName>
    </recommendedName>
</protein>
<gene>
    <name evidence="8" type="ORF">M9Y10_034721</name>
</gene>
<keyword evidence="1 5" id="KW-0547">Nucleotide-binding</keyword>
<dbReference type="EMBL" id="JAPFFF010000005">
    <property type="protein sequence ID" value="KAK8889964.1"/>
    <property type="molecule type" value="Genomic_DNA"/>
</dbReference>
<keyword evidence="4" id="KW-0802">TPR repeat</keyword>
<keyword evidence="2 5" id="KW-0067">ATP-binding</keyword>
<feature type="binding site" evidence="5">
    <location>
        <position position="48"/>
    </location>
    <ligand>
        <name>ATP</name>
        <dbReference type="ChEBI" id="CHEBI:30616"/>
    </ligand>
</feature>
<dbReference type="InterPro" id="IPR000719">
    <property type="entry name" value="Prot_kinase_dom"/>
</dbReference>
<dbReference type="PANTHER" id="PTHR11102:SF160">
    <property type="entry name" value="ERAD-ASSOCIATED E3 UBIQUITIN-PROTEIN LIGASE COMPONENT HRD3"/>
    <property type="match status" value="1"/>
</dbReference>
<dbReference type="InterPro" id="IPR011009">
    <property type="entry name" value="Kinase-like_dom_sf"/>
</dbReference>
<comment type="caution">
    <text evidence="8">The sequence shown here is derived from an EMBL/GenBank/DDBJ whole genome shotgun (WGS) entry which is preliminary data.</text>
</comment>
<feature type="compositionally biased region" description="Basic and acidic residues" evidence="6">
    <location>
        <begin position="306"/>
        <end position="323"/>
    </location>
</feature>
<evidence type="ECO:0000256" key="5">
    <source>
        <dbReference type="PROSITE-ProRule" id="PRU10141"/>
    </source>
</evidence>
<dbReference type="PROSITE" id="PS50011">
    <property type="entry name" value="PROTEIN_KINASE_DOM"/>
    <property type="match status" value="1"/>
</dbReference>
<evidence type="ECO:0000256" key="6">
    <source>
        <dbReference type="SAM" id="MobiDB-lite"/>
    </source>
</evidence>
<dbReference type="SMART" id="SM00220">
    <property type="entry name" value="S_TKc"/>
    <property type="match status" value="1"/>
</dbReference>
<comment type="similarity">
    <text evidence="3">Belongs to the sel-1 family.</text>
</comment>
<evidence type="ECO:0000259" key="7">
    <source>
        <dbReference type="PROSITE" id="PS50011"/>
    </source>
</evidence>
<accession>A0ABR2KFR0</accession>
<dbReference type="Gene3D" id="1.25.40.10">
    <property type="entry name" value="Tetratricopeptide repeat domain"/>
    <property type="match status" value="3"/>
</dbReference>
<dbReference type="Pfam" id="PF00069">
    <property type="entry name" value="Pkinase"/>
    <property type="match status" value="1"/>
</dbReference>
<dbReference type="SUPFAM" id="SSF81901">
    <property type="entry name" value="HCP-like"/>
    <property type="match status" value="3"/>
</dbReference>
<evidence type="ECO:0000313" key="8">
    <source>
        <dbReference type="EMBL" id="KAK8889964.1"/>
    </source>
</evidence>
<dbReference type="InterPro" id="IPR017441">
    <property type="entry name" value="Protein_kinase_ATP_BS"/>
</dbReference>
<evidence type="ECO:0000256" key="3">
    <source>
        <dbReference type="ARBA" id="ARBA00038101"/>
    </source>
</evidence>
<dbReference type="InterPro" id="IPR050767">
    <property type="entry name" value="Sel1_AlgK"/>
</dbReference>